<dbReference type="AlphaFoldDB" id="T1HEA2"/>
<sequence length="149" mass="16678">MPPPFAVVSALAALLATSVQDDEEVQLWTAVLLPDVRSWVGRGFGEVDYYLTQLLSGHGYFREFLRKMGKRSEGNFPHCTGMRDDAHHTFLKCERWGVARRNFGRKSGPMGSRALPKHNAPWQGAVECCGDFHKGSSNPKKERFGRRGG</sequence>
<dbReference type="Proteomes" id="UP000015103">
    <property type="component" value="Unassembled WGS sequence"/>
</dbReference>
<dbReference type="eggNOG" id="ENOG502T8B1">
    <property type="taxonomic scope" value="Eukaryota"/>
</dbReference>
<evidence type="ECO:0000313" key="2">
    <source>
        <dbReference type="Proteomes" id="UP000015103"/>
    </source>
</evidence>
<name>T1HEA2_RHOPR</name>
<dbReference type="VEuPathDB" id="VectorBase:RPRC002374"/>
<evidence type="ECO:0000313" key="1">
    <source>
        <dbReference type="EnsemblMetazoa" id="RPRC002374-PA"/>
    </source>
</evidence>
<dbReference type="STRING" id="13249.T1HEA2"/>
<proteinExistence type="predicted"/>
<accession>T1HEA2</accession>
<protein>
    <submittedName>
        <fullName evidence="1">Uncharacterized protein</fullName>
    </submittedName>
</protein>
<keyword evidence="2" id="KW-1185">Reference proteome</keyword>
<dbReference type="EnsemblMetazoa" id="RPRC002374-RA">
    <property type="protein sequence ID" value="RPRC002374-PA"/>
    <property type="gene ID" value="RPRC002374"/>
</dbReference>
<dbReference type="HOGENOM" id="CLU_1751983_0_0_1"/>
<dbReference type="EMBL" id="ACPB03002044">
    <property type="status" value="NOT_ANNOTATED_CDS"/>
    <property type="molecule type" value="Genomic_DNA"/>
</dbReference>
<dbReference type="InParanoid" id="T1HEA2"/>
<organism evidence="1 2">
    <name type="scientific">Rhodnius prolixus</name>
    <name type="common">Triatomid bug</name>
    <dbReference type="NCBI Taxonomy" id="13249"/>
    <lineage>
        <taxon>Eukaryota</taxon>
        <taxon>Metazoa</taxon>
        <taxon>Ecdysozoa</taxon>
        <taxon>Arthropoda</taxon>
        <taxon>Hexapoda</taxon>
        <taxon>Insecta</taxon>
        <taxon>Pterygota</taxon>
        <taxon>Neoptera</taxon>
        <taxon>Paraneoptera</taxon>
        <taxon>Hemiptera</taxon>
        <taxon>Heteroptera</taxon>
        <taxon>Panheteroptera</taxon>
        <taxon>Cimicomorpha</taxon>
        <taxon>Reduviidae</taxon>
        <taxon>Triatominae</taxon>
        <taxon>Rhodnius</taxon>
    </lineage>
</organism>
<reference evidence="1" key="1">
    <citation type="submission" date="2015-05" db="UniProtKB">
        <authorList>
            <consortium name="EnsemblMetazoa"/>
        </authorList>
    </citation>
    <scope>IDENTIFICATION</scope>
</reference>